<keyword evidence="1" id="KW-1133">Transmembrane helix</keyword>
<organism evidence="2 3">
    <name type="scientific">Paracoccus sulfuroxidans</name>
    <dbReference type="NCBI Taxonomy" id="384678"/>
    <lineage>
        <taxon>Bacteria</taxon>
        <taxon>Pseudomonadati</taxon>
        <taxon>Pseudomonadota</taxon>
        <taxon>Alphaproteobacteria</taxon>
        <taxon>Rhodobacterales</taxon>
        <taxon>Paracoccaceae</taxon>
        <taxon>Paracoccus</taxon>
    </lineage>
</organism>
<gene>
    <name evidence="2" type="ORF">IQ24_02003</name>
</gene>
<name>A0A562NQM2_9RHOB</name>
<feature type="transmembrane region" description="Helical" evidence="1">
    <location>
        <begin position="63"/>
        <end position="81"/>
    </location>
</feature>
<comment type="caution">
    <text evidence="2">The sequence shown here is derived from an EMBL/GenBank/DDBJ whole genome shotgun (WGS) entry which is preliminary data.</text>
</comment>
<evidence type="ECO:0000313" key="3">
    <source>
        <dbReference type="Proteomes" id="UP000316225"/>
    </source>
</evidence>
<evidence type="ECO:0000256" key="1">
    <source>
        <dbReference type="SAM" id="Phobius"/>
    </source>
</evidence>
<reference evidence="2 3" key="1">
    <citation type="journal article" date="2015" name="Stand. Genomic Sci.">
        <title>Genomic Encyclopedia of Bacterial and Archaeal Type Strains, Phase III: the genomes of soil and plant-associated and newly described type strains.</title>
        <authorList>
            <person name="Whitman W.B."/>
            <person name="Woyke T."/>
            <person name="Klenk H.P."/>
            <person name="Zhou Y."/>
            <person name="Lilburn T.G."/>
            <person name="Beck B.J."/>
            <person name="De Vos P."/>
            <person name="Vandamme P."/>
            <person name="Eisen J.A."/>
            <person name="Garrity G."/>
            <person name="Hugenholtz P."/>
            <person name="Kyrpides N.C."/>
        </authorList>
    </citation>
    <scope>NUCLEOTIDE SEQUENCE [LARGE SCALE GENOMIC DNA]</scope>
    <source>
        <strain evidence="2 3">CGMCC 1.5364</strain>
    </source>
</reference>
<keyword evidence="3" id="KW-1185">Reference proteome</keyword>
<keyword evidence="1" id="KW-0812">Transmembrane</keyword>
<protein>
    <submittedName>
        <fullName evidence="2">Uncharacterized protein</fullName>
    </submittedName>
</protein>
<proteinExistence type="predicted"/>
<dbReference type="EMBL" id="VLKU01000005">
    <property type="protein sequence ID" value="TWI34485.1"/>
    <property type="molecule type" value="Genomic_DNA"/>
</dbReference>
<evidence type="ECO:0000313" key="2">
    <source>
        <dbReference type="EMBL" id="TWI34485.1"/>
    </source>
</evidence>
<feature type="transmembrane region" description="Helical" evidence="1">
    <location>
        <begin position="6"/>
        <end position="26"/>
    </location>
</feature>
<keyword evidence="1" id="KW-0472">Membrane</keyword>
<dbReference type="AlphaFoldDB" id="A0A562NQM2"/>
<sequence length="97" mass="10805">MQQSDLFIDYGWIVSITLAVLAALIWRASSQSKSVALKMCVVWIGMTMLSFILGSYFAATMLFATFLVVVLLLLSILNPLLSRLGRSDRSALNKKQF</sequence>
<accession>A0A562NQM2</accession>
<dbReference type="Proteomes" id="UP000316225">
    <property type="component" value="Unassembled WGS sequence"/>
</dbReference>
<feature type="transmembrane region" description="Helical" evidence="1">
    <location>
        <begin position="35"/>
        <end position="57"/>
    </location>
</feature>